<keyword evidence="14" id="KW-1185">Reference proteome</keyword>
<protein>
    <submittedName>
        <fullName evidence="13">D-alanyl-D-alanine carboxypeptidase</fullName>
    </submittedName>
</protein>
<dbReference type="InterPro" id="IPR012338">
    <property type="entry name" value="Beta-lactam/transpept-like"/>
</dbReference>
<proteinExistence type="inferred from homology"/>
<evidence type="ECO:0000259" key="12">
    <source>
        <dbReference type="Pfam" id="PF00768"/>
    </source>
</evidence>
<feature type="signal peptide" evidence="11">
    <location>
        <begin position="1"/>
        <end position="34"/>
    </location>
</feature>
<keyword evidence="13" id="KW-0121">Carboxypeptidase</keyword>
<feature type="chain" id="PRO_5037964720" evidence="11">
    <location>
        <begin position="35"/>
        <end position="447"/>
    </location>
</feature>
<dbReference type="InterPro" id="IPR018044">
    <property type="entry name" value="Peptidase_S11"/>
</dbReference>
<evidence type="ECO:0000313" key="14">
    <source>
        <dbReference type="Proteomes" id="UP000657006"/>
    </source>
</evidence>
<evidence type="ECO:0000313" key="13">
    <source>
        <dbReference type="EMBL" id="MBC8543977.1"/>
    </source>
</evidence>
<keyword evidence="6" id="KW-0961">Cell wall biogenesis/degradation</keyword>
<dbReference type="AlphaFoldDB" id="A0A926HXN9"/>
<keyword evidence="10" id="KW-0812">Transmembrane</keyword>
<evidence type="ECO:0000256" key="10">
    <source>
        <dbReference type="SAM" id="Phobius"/>
    </source>
</evidence>
<feature type="active site" evidence="7">
    <location>
        <position position="126"/>
    </location>
</feature>
<dbReference type="Proteomes" id="UP000657006">
    <property type="component" value="Unassembled WGS sequence"/>
</dbReference>
<dbReference type="Pfam" id="PF00768">
    <property type="entry name" value="Peptidase_S11"/>
    <property type="match status" value="1"/>
</dbReference>
<dbReference type="PANTHER" id="PTHR21581">
    <property type="entry name" value="D-ALANYL-D-ALANINE CARBOXYPEPTIDASE"/>
    <property type="match status" value="1"/>
</dbReference>
<dbReference type="EMBL" id="JACRSQ010000015">
    <property type="protein sequence ID" value="MBC8543977.1"/>
    <property type="molecule type" value="Genomic_DNA"/>
</dbReference>
<accession>A0A926HXN9</accession>
<dbReference type="GO" id="GO:0071555">
    <property type="term" value="P:cell wall organization"/>
    <property type="evidence" value="ECO:0007669"/>
    <property type="project" value="UniProtKB-KW"/>
</dbReference>
<evidence type="ECO:0000256" key="11">
    <source>
        <dbReference type="SAM" id="SignalP"/>
    </source>
</evidence>
<organism evidence="13 14">
    <name type="scientific">Bianquea renquensis</name>
    <dbReference type="NCBI Taxonomy" id="2763661"/>
    <lineage>
        <taxon>Bacteria</taxon>
        <taxon>Bacillati</taxon>
        <taxon>Bacillota</taxon>
        <taxon>Clostridia</taxon>
        <taxon>Eubacteriales</taxon>
        <taxon>Bianqueaceae</taxon>
        <taxon>Bianquea</taxon>
    </lineage>
</organism>
<sequence length="447" mass="49941">MKFSIQFSFRRPHRIPCLLMIPLLLLATLCPAHADEAPVVSSGTAVLMDADSGQVLYESDGAERCFPASTTKIMTCMLALEHCSLDETVVTPKSSLDIVPGSSAIYVTPGEELTMEQCLHALMMASANDVANAVAEHVAGSLDAFVDMMNARAEEIGATDTHFVNAHGLHSDDHYTTAYDLALISKEAWKLPYFQELIGEMFYEIPPTNLCNESRYFYRKHKLTRQGTSLYYEYCLGGKTGYTTEADNTLVSFARKDGLTLIAVSLCCPTTQQYLNTKNLFEYGYSHYRSVEYSLTDTLIERVPVYNDCACTEKIGYADIVADDRFQYAVSNDTADDSLPPFDISVSLPDYIIAPGDVDESLGSVSYHLNGQLIAEIPCYLREPVRPVSIESHPATAPSSAQNHESSIPGIFPWYWNIIFISLFLLTLSLLILPALRRRRRKRRRFY</sequence>
<reference evidence="13" key="1">
    <citation type="submission" date="2020-08" db="EMBL/GenBank/DDBJ databases">
        <title>Genome public.</title>
        <authorList>
            <person name="Liu C."/>
            <person name="Sun Q."/>
        </authorList>
    </citation>
    <scope>NUCLEOTIDE SEQUENCE</scope>
    <source>
        <strain evidence="13">NSJ-32</strain>
    </source>
</reference>
<dbReference type="RefSeq" id="WP_177720268.1">
    <property type="nucleotide sequence ID" value="NZ_JACRSQ010000015.1"/>
</dbReference>
<keyword evidence="10" id="KW-0472">Membrane</keyword>
<dbReference type="GO" id="GO:0009252">
    <property type="term" value="P:peptidoglycan biosynthetic process"/>
    <property type="evidence" value="ECO:0007669"/>
    <property type="project" value="UniProtKB-KW"/>
</dbReference>
<feature type="active site" description="Acyl-ester intermediate" evidence="7">
    <location>
        <position position="69"/>
    </location>
</feature>
<feature type="binding site" evidence="8">
    <location>
        <position position="239"/>
    </location>
    <ligand>
        <name>substrate</name>
    </ligand>
</feature>
<evidence type="ECO:0000256" key="3">
    <source>
        <dbReference type="ARBA" id="ARBA00022801"/>
    </source>
</evidence>
<keyword evidence="4" id="KW-0133">Cell shape</keyword>
<dbReference type="SUPFAM" id="SSF56601">
    <property type="entry name" value="beta-lactamase/transpeptidase-like"/>
    <property type="match status" value="1"/>
</dbReference>
<feature type="transmembrane region" description="Helical" evidence="10">
    <location>
        <begin position="414"/>
        <end position="436"/>
    </location>
</feature>
<evidence type="ECO:0000256" key="2">
    <source>
        <dbReference type="ARBA" id="ARBA00022729"/>
    </source>
</evidence>
<dbReference type="PRINTS" id="PR00725">
    <property type="entry name" value="DADACBPTASE1"/>
</dbReference>
<feature type="domain" description="Peptidase S11 D-alanyl-D-alanine carboxypeptidase A N-terminal" evidence="12">
    <location>
        <begin position="35"/>
        <end position="266"/>
    </location>
</feature>
<evidence type="ECO:0000256" key="7">
    <source>
        <dbReference type="PIRSR" id="PIRSR618044-1"/>
    </source>
</evidence>
<evidence type="ECO:0000256" key="5">
    <source>
        <dbReference type="ARBA" id="ARBA00022984"/>
    </source>
</evidence>
<keyword evidence="13" id="KW-0645">Protease</keyword>
<keyword evidence="10" id="KW-1133">Transmembrane helix</keyword>
<evidence type="ECO:0000256" key="4">
    <source>
        <dbReference type="ARBA" id="ARBA00022960"/>
    </source>
</evidence>
<evidence type="ECO:0000256" key="9">
    <source>
        <dbReference type="RuleBase" id="RU004016"/>
    </source>
</evidence>
<dbReference type="Gene3D" id="3.40.710.10">
    <property type="entry name" value="DD-peptidase/beta-lactamase superfamily"/>
    <property type="match status" value="1"/>
</dbReference>
<comment type="similarity">
    <text evidence="1 9">Belongs to the peptidase S11 family.</text>
</comment>
<keyword evidence="3" id="KW-0378">Hydrolase</keyword>
<dbReference type="GO" id="GO:0009002">
    <property type="term" value="F:serine-type D-Ala-D-Ala carboxypeptidase activity"/>
    <property type="evidence" value="ECO:0007669"/>
    <property type="project" value="InterPro"/>
</dbReference>
<evidence type="ECO:0000256" key="8">
    <source>
        <dbReference type="PIRSR" id="PIRSR618044-2"/>
    </source>
</evidence>
<dbReference type="PANTHER" id="PTHR21581:SF33">
    <property type="entry name" value="D-ALANYL-D-ALANINE CARBOXYPEPTIDASE DACB"/>
    <property type="match status" value="1"/>
</dbReference>
<evidence type="ECO:0000256" key="6">
    <source>
        <dbReference type="ARBA" id="ARBA00023316"/>
    </source>
</evidence>
<name>A0A926HXN9_9FIRM</name>
<comment type="caution">
    <text evidence="13">The sequence shown here is derived from an EMBL/GenBank/DDBJ whole genome shotgun (WGS) entry which is preliminary data.</text>
</comment>
<dbReference type="GO" id="GO:0006508">
    <property type="term" value="P:proteolysis"/>
    <property type="evidence" value="ECO:0007669"/>
    <property type="project" value="InterPro"/>
</dbReference>
<keyword evidence="5" id="KW-0573">Peptidoglycan synthesis</keyword>
<evidence type="ECO:0000256" key="1">
    <source>
        <dbReference type="ARBA" id="ARBA00007164"/>
    </source>
</evidence>
<gene>
    <name evidence="13" type="ORF">H8730_10510</name>
</gene>
<feature type="active site" description="Proton acceptor" evidence="7">
    <location>
        <position position="72"/>
    </location>
</feature>
<keyword evidence="2 11" id="KW-0732">Signal</keyword>
<dbReference type="InterPro" id="IPR001967">
    <property type="entry name" value="Peptidase_S11_N"/>
</dbReference>
<dbReference type="GO" id="GO:0008360">
    <property type="term" value="P:regulation of cell shape"/>
    <property type="evidence" value="ECO:0007669"/>
    <property type="project" value="UniProtKB-KW"/>
</dbReference>